<name>A0A2W4YXX8_9CYAN</name>
<comment type="caution">
    <text evidence="3">The sequence shown here is derived from an EMBL/GenBank/DDBJ whole genome shotgun (WGS) entry which is preliminary data.</text>
</comment>
<gene>
    <name evidence="3" type="ORF">DCF15_14575</name>
</gene>
<evidence type="ECO:0000256" key="1">
    <source>
        <dbReference type="SAM" id="MobiDB-lite"/>
    </source>
</evidence>
<feature type="domain" description="Antitoxin-like ribbon-helix-helix" evidence="2">
    <location>
        <begin position="42"/>
        <end position="91"/>
    </location>
</feature>
<proteinExistence type="predicted"/>
<feature type="compositionally biased region" description="Basic residues" evidence="1">
    <location>
        <begin position="35"/>
        <end position="45"/>
    </location>
</feature>
<dbReference type="InterPro" id="IPR046765">
    <property type="entry name" value="Antitox_RHH"/>
</dbReference>
<dbReference type="AlphaFoldDB" id="A0A2W4YXX8"/>
<dbReference type="Pfam" id="PF20605">
    <property type="entry name" value="Antitox_RHH"/>
    <property type="match status" value="1"/>
</dbReference>
<dbReference type="Proteomes" id="UP000249794">
    <property type="component" value="Unassembled WGS sequence"/>
</dbReference>
<organism evidence="3 4">
    <name type="scientific">Phormidesmis priestleyi</name>
    <dbReference type="NCBI Taxonomy" id="268141"/>
    <lineage>
        <taxon>Bacteria</taxon>
        <taxon>Bacillati</taxon>
        <taxon>Cyanobacteriota</taxon>
        <taxon>Cyanophyceae</taxon>
        <taxon>Leptolyngbyales</taxon>
        <taxon>Leptolyngbyaceae</taxon>
        <taxon>Phormidesmis</taxon>
    </lineage>
</organism>
<feature type="region of interest" description="Disordered" evidence="1">
    <location>
        <begin position="1"/>
        <end position="48"/>
    </location>
</feature>
<evidence type="ECO:0000259" key="2">
    <source>
        <dbReference type="Pfam" id="PF20605"/>
    </source>
</evidence>
<evidence type="ECO:0000313" key="3">
    <source>
        <dbReference type="EMBL" id="PZO51691.1"/>
    </source>
</evidence>
<accession>A0A2W4YXX8</accession>
<reference evidence="3 4" key="2">
    <citation type="submission" date="2018-06" db="EMBL/GenBank/DDBJ databases">
        <title>Metagenomic assembly of (sub)arctic Cyanobacteria and their associated microbiome from non-axenic cultures.</title>
        <authorList>
            <person name="Baurain D."/>
        </authorList>
    </citation>
    <scope>NUCLEOTIDE SEQUENCE [LARGE SCALE GENOMIC DNA]</scope>
    <source>
        <strain evidence="3">ULC027bin1</strain>
    </source>
</reference>
<reference evidence="4" key="1">
    <citation type="submission" date="2018-04" db="EMBL/GenBank/DDBJ databases">
        <authorList>
            <person name="Cornet L."/>
        </authorList>
    </citation>
    <scope>NUCLEOTIDE SEQUENCE [LARGE SCALE GENOMIC DNA]</scope>
</reference>
<evidence type="ECO:0000313" key="4">
    <source>
        <dbReference type="Proteomes" id="UP000249794"/>
    </source>
</evidence>
<dbReference type="EMBL" id="QBMP01000162">
    <property type="protein sequence ID" value="PZO51691.1"/>
    <property type="molecule type" value="Genomic_DNA"/>
</dbReference>
<protein>
    <recommendedName>
        <fullName evidence="2">Antitoxin-like ribbon-helix-helix domain-containing protein</fullName>
    </recommendedName>
</protein>
<sequence>MAAPKKKSLIDAVAPSTPASLPESKEQSVLALSSTKKRPPSRKGKSFVGGYFDPAAAKELKKLAIDLDISQEAAIAQALNMLLASHGKPPVF</sequence>